<evidence type="ECO:0000313" key="2">
    <source>
        <dbReference type="Proteomes" id="UP000317043"/>
    </source>
</evidence>
<name>A0A543AWE0_9ACTN</name>
<dbReference type="Proteomes" id="UP000317043">
    <property type="component" value="Unassembled WGS sequence"/>
</dbReference>
<dbReference type="InParanoid" id="A0A543AWE0"/>
<keyword evidence="2" id="KW-1185">Reference proteome</keyword>
<dbReference type="AlphaFoldDB" id="A0A543AWE0"/>
<proteinExistence type="predicted"/>
<dbReference type="EMBL" id="VFOW01000001">
    <property type="protein sequence ID" value="TQL76869.1"/>
    <property type="molecule type" value="Genomic_DNA"/>
</dbReference>
<comment type="caution">
    <text evidence="1">The sequence shown here is derived from an EMBL/GenBank/DDBJ whole genome shotgun (WGS) entry which is preliminary data.</text>
</comment>
<accession>A0A543AWE0</accession>
<sequence>MTVGTLSGLLAWSATDGYPAPRRRLARLSRSLATDDGLNDVTRQAADLGHDAS</sequence>
<protein>
    <submittedName>
        <fullName evidence="1">Uncharacterized protein</fullName>
    </submittedName>
</protein>
<evidence type="ECO:0000313" key="1">
    <source>
        <dbReference type="EMBL" id="TQL76869.1"/>
    </source>
</evidence>
<organism evidence="1 2">
    <name type="scientific">Stackebrandtia endophytica</name>
    <dbReference type="NCBI Taxonomy" id="1496996"/>
    <lineage>
        <taxon>Bacteria</taxon>
        <taxon>Bacillati</taxon>
        <taxon>Actinomycetota</taxon>
        <taxon>Actinomycetes</taxon>
        <taxon>Glycomycetales</taxon>
        <taxon>Glycomycetaceae</taxon>
        <taxon>Stackebrandtia</taxon>
    </lineage>
</organism>
<gene>
    <name evidence="1" type="ORF">FB566_2411</name>
</gene>
<reference evidence="1 2" key="1">
    <citation type="submission" date="2019-06" db="EMBL/GenBank/DDBJ databases">
        <title>Sequencing the genomes of 1000 actinobacteria strains.</title>
        <authorList>
            <person name="Klenk H.-P."/>
        </authorList>
    </citation>
    <scope>NUCLEOTIDE SEQUENCE [LARGE SCALE GENOMIC DNA]</scope>
    <source>
        <strain evidence="1 2">DSM 45928</strain>
    </source>
</reference>